<dbReference type="AlphaFoldDB" id="Q3APB6"/>
<feature type="compositionally biased region" description="Low complexity" evidence="1">
    <location>
        <begin position="141"/>
        <end position="164"/>
    </location>
</feature>
<evidence type="ECO:0000256" key="2">
    <source>
        <dbReference type="SAM" id="Phobius"/>
    </source>
</evidence>
<keyword evidence="2" id="KW-0472">Membrane</keyword>
<keyword evidence="3" id="KW-0131">Cell cycle</keyword>
<proteinExistence type="predicted"/>
<feature type="compositionally biased region" description="Low complexity" evidence="1">
    <location>
        <begin position="93"/>
        <end position="112"/>
    </location>
</feature>
<feature type="region of interest" description="Disordered" evidence="1">
    <location>
        <begin position="89"/>
        <end position="121"/>
    </location>
</feature>
<evidence type="ECO:0000313" key="3">
    <source>
        <dbReference type="EMBL" id="ABB29159.1"/>
    </source>
</evidence>
<sequence length="314" mass="32879">MVAVQHKQNAQKQSKPFAFWLSVATLSHFALLLALLLYQQFSNRQQEPPPVVNVMLVSLPGRVGSAAVPAPTLEAPQQVPAEQAKEASVVKGSPSAVPTKVPVATPPASTTKKVPEAQPVVDRQQQMNQALERLKQKVGKSASPSVTASPSAAPSPLAPSSSNSLTNALAKLQAKVKASGQATTSAPSTTSPTTSPTAKSGGNIAAASRTTGSGSGSGSPASYKAEVASIIQNNWAFSNPMLRGEGMEAYVRIHVLPNGTISQIVFDRRAASEYLNNSIKRALEKSSPLPVIPQEAGGRDMWIGFLFSPEGIER</sequence>
<protein>
    <submittedName>
        <fullName evidence="3">Cell division and transport-associated protein TolA</fullName>
    </submittedName>
</protein>
<evidence type="ECO:0000256" key="1">
    <source>
        <dbReference type="SAM" id="MobiDB-lite"/>
    </source>
</evidence>
<dbReference type="eggNOG" id="COG0810">
    <property type="taxonomic scope" value="Bacteria"/>
</dbReference>
<dbReference type="HOGENOM" id="CLU_884791_0_0_10"/>
<feature type="region of interest" description="Disordered" evidence="1">
    <location>
        <begin position="134"/>
        <end position="164"/>
    </location>
</feature>
<accession>Q3APB6</accession>
<name>Q3APB6_CHLCH</name>
<dbReference type="GO" id="GO:0051301">
    <property type="term" value="P:cell division"/>
    <property type="evidence" value="ECO:0007669"/>
    <property type="project" value="UniProtKB-KW"/>
</dbReference>
<dbReference type="EMBL" id="CP000108">
    <property type="protein sequence ID" value="ABB29159.1"/>
    <property type="molecule type" value="Genomic_DNA"/>
</dbReference>
<dbReference type="KEGG" id="cch:Cag_1909"/>
<reference evidence="3" key="1">
    <citation type="submission" date="2005-08" db="EMBL/GenBank/DDBJ databases">
        <title>Complete sequence of Chlorobium chlorochromatii CaD3.</title>
        <authorList>
            <person name="Copeland A."/>
            <person name="Lucas S."/>
            <person name="Lapidus A."/>
            <person name="Barry K."/>
            <person name="Detter J.C."/>
            <person name="Glavina T."/>
            <person name="Hammon N."/>
            <person name="Israni S."/>
            <person name="Pitluck S."/>
            <person name="Bryant D."/>
            <person name="Schmutz J."/>
            <person name="Larimer F."/>
            <person name="Land M."/>
            <person name="Kyrpides N."/>
            <person name="Ivanova N."/>
            <person name="Richardson P."/>
        </authorList>
    </citation>
    <scope>NUCLEOTIDE SEQUENCE [LARGE SCALE GENOMIC DNA]</scope>
    <source>
        <strain evidence="3">CaD3</strain>
    </source>
</reference>
<feature type="compositionally biased region" description="Low complexity" evidence="1">
    <location>
        <begin position="182"/>
        <end position="198"/>
    </location>
</feature>
<dbReference type="Pfam" id="PF13103">
    <property type="entry name" value="TonB_2"/>
    <property type="match status" value="1"/>
</dbReference>
<organism evidence="3">
    <name type="scientific">Chlorobium chlorochromatii (strain CaD3)</name>
    <dbReference type="NCBI Taxonomy" id="340177"/>
    <lineage>
        <taxon>Bacteria</taxon>
        <taxon>Pseudomonadati</taxon>
        <taxon>Chlorobiota</taxon>
        <taxon>Chlorobiia</taxon>
        <taxon>Chlorobiales</taxon>
        <taxon>Chlorobiaceae</taxon>
        <taxon>Chlorobium/Pelodictyon group</taxon>
        <taxon>Chlorobium</taxon>
    </lineage>
</organism>
<dbReference type="Gene3D" id="3.30.1150.10">
    <property type="match status" value="1"/>
</dbReference>
<feature type="compositionally biased region" description="Low complexity" evidence="1">
    <location>
        <begin position="205"/>
        <end position="221"/>
    </location>
</feature>
<feature type="transmembrane region" description="Helical" evidence="2">
    <location>
        <begin position="17"/>
        <end position="38"/>
    </location>
</feature>
<gene>
    <name evidence="3" type="ordered locus">Cag_1909</name>
</gene>
<keyword evidence="2" id="KW-1133">Transmembrane helix</keyword>
<dbReference type="STRING" id="340177.Cag_1909"/>
<dbReference type="SUPFAM" id="SSF74653">
    <property type="entry name" value="TolA/TonB C-terminal domain"/>
    <property type="match status" value="1"/>
</dbReference>
<dbReference type="OrthoDB" id="594769at2"/>
<feature type="region of interest" description="Disordered" evidence="1">
    <location>
        <begin position="176"/>
        <end position="221"/>
    </location>
</feature>
<keyword evidence="2" id="KW-0812">Transmembrane</keyword>
<keyword evidence="3" id="KW-0132">Cell division</keyword>